<feature type="transmembrane region" description="Helical" evidence="2">
    <location>
        <begin position="202"/>
        <end position="222"/>
    </location>
</feature>
<keyword evidence="2" id="KW-1133">Transmembrane helix</keyword>
<feature type="transmembrane region" description="Helical" evidence="2">
    <location>
        <begin position="358"/>
        <end position="376"/>
    </location>
</feature>
<sequence length="526" mass="58090">MGGPEADSEQGPLLGPPAGEWHTEHKVHSADDDEEAARGIQWSRLAWSLVPWFITAPLGKTERTLPRVTSTTYLNGLRGVACLIVYNYHVMISFNAPLKAELGTVLFANVAVAGHGATMVFFVLSGFVLSYSPLAKISSPDADASSSSSSSAQLLTSLWSSVIRRGLRLFSPLVALACMLALITFFTPAYDPLPGLPWAQDGTFSGFFNHLATYATNVSYLLDPFTWSIMQLPTLEHCWTLPFEYRGSFVVFLLCLACARLTPRSRKLLLVAFALWALHWVRWDVFCFTAGTFLAELRFQPLLPLSVAFSSSASSSAREQEQQLPTTETATELDPDATTTTPRRPWARLTRSIPRRHHLLAFLALIPSILVCAWPDGAEEGTVQPYATLHATFTPSHYAGPDIDFLYASVGALMVLASLEALPPAQWLLSTAPFRYLGEISFSFYLLHYAHISIIGTRTIVFLYATCGWDHGSAFALTWVLTAAVCVFASDLFWRGVDETSVRLSRGISDWLIVRPRENEVVYHAL</sequence>
<feature type="region of interest" description="Disordered" evidence="1">
    <location>
        <begin position="316"/>
        <end position="342"/>
    </location>
</feature>
<dbReference type="OrthoDB" id="5819582at2759"/>
<comment type="caution">
    <text evidence="4">The sequence shown here is derived from an EMBL/GenBank/DDBJ whole genome shotgun (WGS) entry which is preliminary data.</text>
</comment>
<dbReference type="AlphaFoldDB" id="A0A2P5HSH0"/>
<feature type="compositionally biased region" description="Basic and acidic residues" evidence="1">
    <location>
        <begin position="21"/>
        <end position="30"/>
    </location>
</feature>
<evidence type="ECO:0000313" key="5">
    <source>
        <dbReference type="Proteomes" id="UP000094444"/>
    </source>
</evidence>
<feature type="region of interest" description="Disordered" evidence="1">
    <location>
        <begin position="1"/>
        <end position="33"/>
    </location>
</feature>
<name>A0A2P5HSH0_DIAHE</name>
<feature type="domain" description="Acyltransferase 3" evidence="3">
    <location>
        <begin position="73"/>
        <end position="283"/>
    </location>
</feature>
<keyword evidence="4" id="KW-0012">Acyltransferase</keyword>
<evidence type="ECO:0000313" key="4">
    <source>
        <dbReference type="EMBL" id="POS73194.1"/>
    </source>
</evidence>
<evidence type="ECO:0000256" key="1">
    <source>
        <dbReference type="SAM" id="MobiDB-lite"/>
    </source>
</evidence>
<dbReference type="GO" id="GO:0016747">
    <property type="term" value="F:acyltransferase activity, transferring groups other than amino-acyl groups"/>
    <property type="evidence" value="ECO:0007669"/>
    <property type="project" value="InterPro"/>
</dbReference>
<proteinExistence type="predicted"/>
<dbReference type="PANTHER" id="PTHR23028">
    <property type="entry name" value="ACETYLTRANSFERASE"/>
    <property type="match status" value="1"/>
</dbReference>
<dbReference type="STRING" id="158607.A0A2P5HSH0"/>
<dbReference type="PANTHER" id="PTHR23028:SF134">
    <property type="entry name" value="PUTATIVE (AFU_ORTHOLOGUE AFUA_4G08520)-RELATED"/>
    <property type="match status" value="1"/>
</dbReference>
<keyword evidence="2" id="KW-0472">Membrane</keyword>
<dbReference type="InParanoid" id="A0A2P5HSH0"/>
<feature type="transmembrane region" description="Helical" evidence="2">
    <location>
        <begin position="169"/>
        <end position="190"/>
    </location>
</feature>
<dbReference type="Proteomes" id="UP000094444">
    <property type="component" value="Unassembled WGS sequence"/>
</dbReference>
<organism evidence="4 5">
    <name type="scientific">Diaporthe helianthi</name>
    <dbReference type="NCBI Taxonomy" id="158607"/>
    <lineage>
        <taxon>Eukaryota</taxon>
        <taxon>Fungi</taxon>
        <taxon>Dikarya</taxon>
        <taxon>Ascomycota</taxon>
        <taxon>Pezizomycotina</taxon>
        <taxon>Sordariomycetes</taxon>
        <taxon>Sordariomycetidae</taxon>
        <taxon>Diaporthales</taxon>
        <taxon>Diaporthaceae</taxon>
        <taxon>Diaporthe</taxon>
    </lineage>
</organism>
<keyword evidence="4" id="KW-0808">Transferase</keyword>
<dbReference type="InterPro" id="IPR002656">
    <property type="entry name" value="Acyl_transf_3_dom"/>
</dbReference>
<dbReference type="InterPro" id="IPR050879">
    <property type="entry name" value="Acyltransferase_3"/>
</dbReference>
<feature type="transmembrane region" description="Helical" evidence="2">
    <location>
        <begin position="472"/>
        <end position="494"/>
    </location>
</feature>
<reference evidence="4" key="1">
    <citation type="submission" date="2017-09" db="EMBL/GenBank/DDBJ databases">
        <title>Polyketide synthases of a Diaporthe helianthi virulent isolate.</title>
        <authorList>
            <person name="Baroncelli R."/>
        </authorList>
    </citation>
    <scope>NUCLEOTIDE SEQUENCE [LARGE SCALE GENOMIC DNA]</scope>
    <source>
        <strain evidence="4">7/96</strain>
    </source>
</reference>
<evidence type="ECO:0000256" key="2">
    <source>
        <dbReference type="SAM" id="Phobius"/>
    </source>
</evidence>
<evidence type="ECO:0000259" key="3">
    <source>
        <dbReference type="Pfam" id="PF01757"/>
    </source>
</evidence>
<dbReference type="EMBL" id="MAVT02000845">
    <property type="protein sequence ID" value="POS73194.1"/>
    <property type="molecule type" value="Genomic_DNA"/>
</dbReference>
<feature type="transmembrane region" description="Helical" evidence="2">
    <location>
        <begin position="106"/>
        <end position="129"/>
    </location>
</feature>
<accession>A0A2P5HSH0</accession>
<gene>
    <name evidence="4" type="ORF">DHEL01_v208414</name>
</gene>
<feature type="transmembrane region" description="Helical" evidence="2">
    <location>
        <begin position="73"/>
        <end position="94"/>
    </location>
</feature>
<keyword evidence="2" id="KW-0812">Transmembrane</keyword>
<feature type="transmembrane region" description="Helical" evidence="2">
    <location>
        <begin position="444"/>
        <end position="466"/>
    </location>
</feature>
<dbReference type="Pfam" id="PF01757">
    <property type="entry name" value="Acyl_transf_3"/>
    <property type="match status" value="1"/>
</dbReference>
<protein>
    <submittedName>
        <fullName evidence="4">Acyltransferase</fullName>
    </submittedName>
</protein>
<keyword evidence="5" id="KW-1185">Reference proteome</keyword>
<feature type="transmembrane region" description="Helical" evidence="2">
    <location>
        <begin position="405"/>
        <end position="423"/>
    </location>
</feature>